<proteinExistence type="predicted"/>
<sequence>MESNGGERGFPRLIGSDGEERGHSSLSESVEGAVLLGPRDSLRKGRFSMESKTFKIEVEEKKGKMQAMIVERKRGISSWIRMGPEILGFFFLRSSPLQLGVVDLENKNFIIFIPEGRGAVGDWTSMVDMLRCMGIDKEGKEGQKDEVILLKPIMTKTFAEVIKQPMSKGRAVIKVAIREKKISQNLNKLGIAKLERGKIMLEFEILAEVENVLSLKSISIGGIFLRLEKRSPEMGCMSEWEKRHETWVRIVGLPVSLWDQTILRRIWEECGGFLAVDSQTEKLEELQWAQILVKMNGDELPNVVEIWIEDFCYALTLWWEVRSVLKVGSAGLRGVKTAAVGEVGGEAHACASKHVMEEGGVTRLEALPQLVDGTRGYTCRSGQLVELRLAGLEVRSSSAGSVGLFFTGSSFFGPLPMKDLGWAKAKEPLVVYGLDCQGPFLPGAKGLAPSSEVRPLVWTGPCLLKGPDAGISSFWLKDVLSKQEEEEPCPVEISKIYGALLEETLRYGTASSPFGLLVLVAFSSPSSISSRTPLGSIMTFLGLETKIQSMSKGVVRSLGSRRFLDWGAMDAHGSGMWKMGFIWIFIGVYGSFYKEDREAFWEELGAIRGIWNDPWSSYRIGWKVKGASQELWLKEGGKNTGFFHRMVNAHRRNNSLDIIKINEVWRFEEQEVREGIVQNFQQLLTEEPGWKADIEGLHLQSLNSSEANGLEVSFTEEEIHSALLDMNGDKAPGPDGFTVAFWEFCWDFVKKEIVDLFKEFFVQKYFAKSLNTTFLVLIPKKGGAEDFGDFRPISLLGGLYKLLAKVLANRLKKVLGKVVSMDQNAFVRGIQILDASLIANEVIDFWHNPLVDGVNLVVHFNCQIFYPGQWGDSRLLLKFQGVASRRSSISLSFCLGYGNAKCTHKKGCWGGGGFISSCSLRGRERMEMDVSYLLFADDTIIFCEARKEYLTSLSWILAWFEVTFGLRINLAKSELIPIGEVEEIKEMVVELRCKVGALPSIYLGLPLSPPQGHIYVGWGGRKNEEKISPLEKTIHF</sequence>
<dbReference type="PANTHER" id="PTHR46890:SF50">
    <property type="entry name" value="RNA-DIRECTED DNA POLYMERASE, EUKARYOTA, REVERSE TRANSCRIPTASE ZINC-BINDING DOMAIN PROTEIN-RELATED"/>
    <property type="match status" value="1"/>
</dbReference>
<dbReference type="EMBL" id="QGNW01000153">
    <property type="protein sequence ID" value="RVW90614.1"/>
    <property type="molecule type" value="Genomic_DNA"/>
</dbReference>
<dbReference type="CDD" id="cd01650">
    <property type="entry name" value="RT_nLTR_like"/>
    <property type="match status" value="1"/>
</dbReference>
<evidence type="ECO:0000313" key="2">
    <source>
        <dbReference type="EMBL" id="RVW90614.1"/>
    </source>
</evidence>
<reference evidence="2 3" key="1">
    <citation type="journal article" date="2018" name="PLoS Genet.">
        <title>Population sequencing reveals clonal diversity and ancestral inbreeding in the grapevine cultivar Chardonnay.</title>
        <authorList>
            <person name="Roach M.J."/>
            <person name="Johnson D.L."/>
            <person name="Bohlmann J."/>
            <person name="van Vuuren H.J."/>
            <person name="Jones S.J."/>
            <person name="Pretorius I.S."/>
            <person name="Schmidt S.A."/>
            <person name="Borneman A.R."/>
        </authorList>
    </citation>
    <scope>NUCLEOTIDE SEQUENCE [LARGE SCALE GENOMIC DNA]</scope>
    <source>
        <strain evidence="3">cv. Chardonnay</strain>
        <tissue evidence="2">Leaf</tissue>
    </source>
</reference>
<comment type="caution">
    <text evidence="2">The sequence shown here is derived from an EMBL/GenBank/DDBJ whole genome shotgun (WGS) entry which is preliminary data.</text>
</comment>
<feature type="region of interest" description="Disordered" evidence="1">
    <location>
        <begin position="1"/>
        <end position="27"/>
    </location>
</feature>
<dbReference type="SUPFAM" id="SSF56672">
    <property type="entry name" value="DNA/RNA polymerases"/>
    <property type="match status" value="1"/>
</dbReference>
<dbReference type="InterPro" id="IPR043502">
    <property type="entry name" value="DNA/RNA_pol_sf"/>
</dbReference>
<dbReference type="InterPro" id="IPR052343">
    <property type="entry name" value="Retrotransposon-Effector_Assoc"/>
</dbReference>
<dbReference type="PANTHER" id="PTHR46890">
    <property type="entry name" value="NON-LTR RETROLELEMENT REVERSE TRANSCRIPTASE-LIKE PROTEIN-RELATED"/>
    <property type="match status" value="1"/>
</dbReference>
<accession>A0A438I1M0</accession>
<gene>
    <name evidence="2" type="primary">YTX2_424</name>
    <name evidence="2" type="ORF">CK203_038797</name>
</gene>
<organism evidence="2 3">
    <name type="scientific">Vitis vinifera</name>
    <name type="common">Grape</name>
    <dbReference type="NCBI Taxonomy" id="29760"/>
    <lineage>
        <taxon>Eukaryota</taxon>
        <taxon>Viridiplantae</taxon>
        <taxon>Streptophyta</taxon>
        <taxon>Embryophyta</taxon>
        <taxon>Tracheophyta</taxon>
        <taxon>Spermatophyta</taxon>
        <taxon>Magnoliopsida</taxon>
        <taxon>eudicotyledons</taxon>
        <taxon>Gunneridae</taxon>
        <taxon>Pentapetalae</taxon>
        <taxon>rosids</taxon>
        <taxon>Vitales</taxon>
        <taxon>Vitaceae</taxon>
        <taxon>Viteae</taxon>
        <taxon>Vitis</taxon>
    </lineage>
</organism>
<name>A0A438I1M0_VITVI</name>
<dbReference type="AlphaFoldDB" id="A0A438I1M0"/>
<protein>
    <submittedName>
        <fullName evidence="2">Transposon TX1 uncharacterized 149 kDa protein</fullName>
    </submittedName>
</protein>
<evidence type="ECO:0000256" key="1">
    <source>
        <dbReference type="SAM" id="MobiDB-lite"/>
    </source>
</evidence>
<evidence type="ECO:0000313" key="3">
    <source>
        <dbReference type="Proteomes" id="UP000288805"/>
    </source>
</evidence>
<dbReference type="Proteomes" id="UP000288805">
    <property type="component" value="Unassembled WGS sequence"/>
</dbReference>